<evidence type="ECO:0000259" key="1">
    <source>
        <dbReference type="Pfam" id="PF13354"/>
    </source>
</evidence>
<dbReference type="Pfam" id="PF13354">
    <property type="entry name" value="Beta-lactamase2"/>
    <property type="match status" value="1"/>
</dbReference>
<keyword evidence="2" id="KW-0378">Hydrolase</keyword>
<dbReference type="RefSeq" id="WP_345311158.1">
    <property type="nucleotide sequence ID" value="NZ_BAABLN010000023.1"/>
</dbReference>
<dbReference type="PANTHER" id="PTHR35333">
    <property type="entry name" value="BETA-LACTAMASE"/>
    <property type="match status" value="1"/>
</dbReference>
<gene>
    <name evidence="2" type="ORF">GCM10025781_16360</name>
</gene>
<keyword evidence="3" id="KW-1185">Reference proteome</keyword>
<accession>A0ABP8X180</accession>
<sequence>MTWLEDSLEQIADDAAVEFTVSARHLGTGARFDVRADVPWTAGSTYKLILAAAWLEAVAEGIADPHRRVLIDEHARRDGPTGLSLADDPVELSYRDLVRSMLIVSDNTAAHWIWSDLEAEYIQEKLNAWGAAASSIVDTGRQDISRVDLSSGDDLWPSELGVFTSEKTDLQLFSVTSASDLRVILERLWTGRLATPELCSWLRSVLGQQLFRHRLASGFDYDGVEVAGKTGTWGPYRHEAGAVTHPGEPPVVISVMTRSARSAQQQPLAHAAVGRIAAAVVQSMRQGWTAE</sequence>
<dbReference type="Proteomes" id="UP001501446">
    <property type="component" value="Unassembled WGS sequence"/>
</dbReference>
<proteinExistence type="predicted"/>
<dbReference type="InterPro" id="IPR045155">
    <property type="entry name" value="Beta-lactam_cat"/>
</dbReference>
<dbReference type="InterPro" id="IPR012338">
    <property type="entry name" value="Beta-lactam/transpept-like"/>
</dbReference>
<dbReference type="Gene3D" id="3.40.710.10">
    <property type="entry name" value="DD-peptidase/beta-lactamase superfamily"/>
    <property type="match status" value="1"/>
</dbReference>
<feature type="domain" description="Beta-lactamase class A catalytic" evidence="1">
    <location>
        <begin position="21"/>
        <end position="257"/>
    </location>
</feature>
<dbReference type="GO" id="GO:0016787">
    <property type="term" value="F:hydrolase activity"/>
    <property type="evidence" value="ECO:0007669"/>
    <property type="project" value="UniProtKB-KW"/>
</dbReference>
<name>A0ABP8X180_9MICC</name>
<evidence type="ECO:0000313" key="2">
    <source>
        <dbReference type="EMBL" id="GAA4698922.1"/>
    </source>
</evidence>
<organism evidence="2 3">
    <name type="scientific">Kocuria gwangalliensis</name>
    <dbReference type="NCBI Taxonomy" id="501592"/>
    <lineage>
        <taxon>Bacteria</taxon>
        <taxon>Bacillati</taxon>
        <taxon>Actinomycetota</taxon>
        <taxon>Actinomycetes</taxon>
        <taxon>Micrococcales</taxon>
        <taxon>Micrococcaceae</taxon>
        <taxon>Kocuria</taxon>
    </lineage>
</organism>
<reference evidence="3" key="1">
    <citation type="journal article" date="2019" name="Int. J. Syst. Evol. Microbiol.">
        <title>The Global Catalogue of Microorganisms (GCM) 10K type strain sequencing project: providing services to taxonomists for standard genome sequencing and annotation.</title>
        <authorList>
            <consortium name="The Broad Institute Genomics Platform"/>
            <consortium name="The Broad Institute Genome Sequencing Center for Infectious Disease"/>
            <person name="Wu L."/>
            <person name="Ma J."/>
        </authorList>
    </citation>
    <scope>NUCLEOTIDE SEQUENCE [LARGE SCALE GENOMIC DNA]</scope>
    <source>
        <strain evidence="3">JCM 18958</strain>
    </source>
</reference>
<dbReference type="EMBL" id="BAABLN010000023">
    <property type="protein sequence ID" value="GAA4698922.1"/>
    <property type="molecule type" value="Genomic_DNA"/>
</dbReference>
<comment type="caution">
    <text evidence="2">The sequence shown here is derived from an EMBL/GenBank/DDBJ whole genome shotgun (WGS) entry which is preliminary data.</text>
</comment>
<dbReference type="InterPro" id="IPR000871">
    <property type="entry name" value="Beta-lactam_class-A"/>
</dbReference>
<protein>
    <submittedName>
        <fullName evidence="2">Serine hydrolase</fullName>
    </submittedName>
</protein>
<dbReference type="SUPFAM" id="SSF56601">
    <property type="entry name" value="beta-lactamase/transpeptidase-like"/>
    <property type="match status" value="1"/>
</dbReference>
<dbReference type="PANTHER" id="PTHR35333:SF3">
    <property type="entry name" value="BETA-LACTAMASE-TYPE TRANSPEPTIDASE FOLD CONTAINING PROTEIN"/>
    <property type="match status" value="1"/>
</dbReference>
<evidence type="ECO:0000313" key="3">
    <source>
        <dbReference type="Proteomes" id="UP001501446"/>
    </source>
</evidence>